<dbReference type="Proteomes" id="UP000256373">
    <property type="component" value="Unassembled WGS sequence"/>
</dbReference>
<accession>A0A3D8Y3V9</accession>
<evidence type="ECO:0000313" key="2">
    <source>
        <dbReference type="Proteomes" id="UP000256373"/>
    </source>
</evidence>
<dbReference type="EMBL" id="QNUL01000046">
    <property type="protein sequence ID" value="REA55522.1"/>
    <property type="molecule type" value="Genomic_DNA"/>
</dbReference>
<reference evidence="1 2" key="1">
    <citation type="submission" date="2018-07" db="EMBL/GenBank/DDBJ databases">
        <title>Dyadobacter roseus sp. nov., isolated from rose rhizosphere soil.</title>
        <authorList>
            <person name="Chen L."/>
        </authorList>
    </citation>
    <scope>NUCLEOTIDE SEQUENCE [LARGE SCALE GENOMIC DNA]</scope>
    <source>
        <strain evidence="1 2">RS19</strain>
    </source>
</reference>
<organism evidence="1 2">
    <name type="scientific">Dyadobacter luteus</name>
    <dbReference type="NCBI Taxonomy" id="2259619"/>
    <lineage>
        <taxon>Bacteria</taxon>
        <taxon>Pseudomonadati</taxon>
        <taxon>Bacteroidota</taxon>
        <taxon>Cytophagia</taxon>
        <taxon>Cytophagales</taxon>
        <taxon>Spirosomataceae</taxon>
        <taxon>Dyadobacter</taxon>
    </lineage>
</organism>
<keyword evidence="2" id="KW-1185">Reference proteome</keyword>
<gene>
    <name evidence="1" type="ORF">DSL64_28060</name>
</gene>
<evidence type="ECO:0000313" key="1">
    <source>
        <dbReference type="EMBL" id="REA55522.1"/>
    </source>
</evidence>
<name>A0A3D8Y3V9_9BACT</name>
<comment type="caution">
    <text evidence="1">The sequence shown here is derived from an EMBL/GenBank/DDBJ whole genome shotgun (WGS) entry which is preliminary data.</text>
</comment>
<dbReference type="AlphaFoldDB" id="A0A3D8Y3V9"/>
<proteinExistence type="predicted"/>
<protein>
    <submittedName>
        <fullName evidence="1">Uncharacterized protein</fullName>
    </submittedName>
</protein>
<sequence>MRVLAELFQLEILSRHKTKFTIVFTEVLQMQREYLTELNKDHKIDEEIIRQQLYQIDLEEERLKIV</sequence>